<dbReference type="PANTHER" id="PTHR43105">
    <property type="entry name" value="RESPIRATORY NITRATE REDUCTASE"/>
    <property type="match status" value="1"/>
</dbReference>
<evidence type="ECO:0000256" key="4">
    <source>
        <dbReference type="ARBA" id="ARBA00022485"/>
    </source>
</evidence>
<dbReference type="InterPro" id="IPR041953">
    <property type="entry name" value="YdeP_MopB"/>
</dbReference>
<dbReference type="PIRSF" id="PIRSF000144">
    <property type="entry name" value="CbbBc"/>
    <property type="match status" value="1"/>
</dbReference>
<dbReference type="InterPro" id="IPR050123">
    <property type="entry name" value="Prok_molybdopt-oxidoreductase"/>
</dbReference>
<keyword evidence="9" id="KW-0411">Iron-sulfur</keyword>
<keyword evidence="6" id="KW-0479">Metal-binding</keyword>
<dbReference type="InterPro" id="IPR006657">
    <property type="entry name" value="MoPterin_dinucl-bd_dom"/>
</dbReference>
<name>A0A059ZUM0_ACICK</name>
<dbReference type="SUPFAM" id="SSF50692">
    <property type="entry name" value="ADC-like"/>
    <property type="match status" value="1"/>
</dbReference>
<gene>
    <name evidence="12" type="ORF">Acaty_c1399</name>
</gene>
<dbReference type="Gene3D" id="3.40.50.740">
    <property type="match status" value="1"/>
</dbReference>
<dbReference type="GO" id="GO:0051539">
    <property type="term" value="F:4 iron, 4 sulfur cluster binding"/>
    <property type="evidence" value="ECO:0007669"/>
    <property type="project" value="UniProtKB-KW"/>
</dbReference>
<dbReference type="AlphaFoldDB" id="A0A059ZUM0"/>
<keyword evidence="8" id="KW-0408">Iron</keyword>
<evidence type="ECO:0000259" key="10">
    <source>
        <dbReference type="Pfam" id="PF00384"/>
    </source>
</evidence>
<dbReference type="GO" id="GO:0045333">
    <property type="term" value="P:cellular respiration"/>
    <property type="evidence" value="ECO:0007669"/>
    <property type="project" value="UniProtKB-ARBA"/>
</dbReference>
<dbReference type="Gene3D" id="2.40.40.20">
    <property type="match status" value="1"/>
</dbReference>
<evidence type="ECO:0000256" key="5">
    <source>
        <dbReference type="ARBA" id="ARBA00022505"/>
    </source>
</evidence>
<dbReference type="GO" id="GO:1990204">
    <property type="term" value="C:oxidoreductase complex"/>
    <property type="evidence" value="ECO:0007669"/>
    <property type="project" value="UniProtKB-ARBA"/>
</dbReference>
<dbReference type="GO" id="GO:0016020">
    <property type="term" value="C:membrane"/>
    <property type="evidence" value="ECO:0007669"/>
    <property type="project" value="TreeGrafter"/>
</dbReference>
<dbReference type="GeneID" id="92931604"/>
<dbReference type="eggNOG" id="COG0243">
    <property type="taxonomic scope" value="Bacteria"/>
</dbReference>
<dbReference type="CDD" id="cd02767">
    <property type="entry name" value="MopB_ydeP"/>
    <property type="match status" value="1"/>
</dbReference>
<comment type="cofactor">
    <cofactor evidence="1">
        <name>Mo-bis(molybdopterin guanine dinucleotide)</name>
        <dbReference type="ChEBI" id="CHEBI:60539"/>
    </cofactor>
</comment>
<dbReference type="GO" id="GO:0030151">
    <property type="term" value="F:molybdenum ion binding"/>
    <property type="evidence" value="ECO:0007669"/>
    <property type="project" value="InterPro"/>
</dbReference>
<evidence type="ECO:0000256" key="3">
    <source>
        <dbReference type="ARBA" id="ARBA00010312"/>
    </source>
</evidence>
<dbReference type="InterPro" id="IPR006656">
    <property type="entry name" value="Mopterin_OxRdtase"/>
</dbReference>
<feature type="domain" description="Molybdopterin dinucleotide-binding" evidence="11">
    <location>
        <begin position="646"/>
        <end position="754"/>
    </location>
</feature>
<keyword evidence="7" id="KW-0560">Oxidoreductase</keyword>
<evidence type="ECO:0000256" key="6">
    <source>
        <dbReference type="ARBA" id="ARBA00022723"/>
    </source>
</evidence>
<accession>A0A059ZUM0</accession>
<comment type="cofactor">
    <cofactor evidence="2">
        <name>[4Fe-4S] cluster</name>
        <dbReference type="ChEBI" id="CHEBI:49883"/>
    </cofactor>
</comment>
<comment type="similarity">
    <text evidence="3">Belongs to the prokaryotic molybdopterin-containing oxidoreductase family.</text>
</comment>
<dbReference type="InterPro" id="IPR009010">
    <property type="entry name" value="Asp_de-COase-like_dom_sf"/>
</dbReference>
<proteinExistence type="inferred from homology"/>
<dbReference type="GO" id="GO:0043546">
    <property type="term" value="F:molybdopterin cofactor binding"/>
    <property type="evidence" value="ECO:0007669"/>
    <property type="project" value="InterPro"/>
</dbReference>
<dbReference type="Proteomes" id="UP000005522">
    <property type="component" value="Chromosome"/>
</dbReference>
<evidence type="ECO:0000256" key="1">
    <source>
        <dbReference type="ARBA" id="ARBA00001942"/>
    </source>
</evidence>
<dbReference type="EMBL" id="CP005986">
    <property type="protein sequence ID" value="AIA55265.1"/>
    <property type="molecule type" value="Genomic_DNA"/>
</dbReference>
<organism evidence="12 13">
    <name type="scientific">Acidithiobacillus caldus (strain ATCC 51756 / DSM 8584 / KU)</name>
    <dbReference type="NCBI Taxonomy" id="637389"/>
    <lineage>
        <taxon>Bacteria</taxon>
        <taxon>Pseudomonadati</taxon>
        <taxon>Pseudomonadota</taxon>
        <taxon>Acidithiobacillia</taxon>
        <taxon>Acidithiobacillales</taxon>
        <taxon>Acidithiobacillaceae</taxon>
        <taxon>Acidithiobacillus</taxon>
    </lineage>
</organism>
<protein>
    <submittedName>
        <fullName evidence="12">Putative formate dehydrogenase oxidoreductase protein</fullName>
    </submittedName>
</protein>
<evidence type="ECO:0000313" key="13">
    <source>
        <dbReference type="Proteomes" id="UP000005522"/>
    </source>
</evidence>
<evidence type="ECO:0000256" key="8">
    <source>
        <dbReference type="ARBA" id="ARBA00023004"/>
    </source>
</evidence>
<dbReference type="HOGENOM" id="CLU_000422_16_1_6"/>
<dbReference type="CDD" id="cd02787">
    <property type="entry name" value="MopB_CT_ydeP"/>
    <property type="match status" value="1"/>
</dbReference>
<dbReference type="GO" id="GO:0008863">
    <property type="term" value="F:formate dehydrogenase (NAD+) activity"/>
    <property type="evidence" value="ECO:0007669"/>
    <property type="project" value="InterPro"/>
</dbReference>
<dbReference type="PANTHER" id="PTHR43105:SF4">
    <property type="entry name" value="PROTEIN YDEP"/>
    <property type="match status" value="1"/>
</dbReference>
<dbReference type="Pfam" id="PF00384">
    <property type="entry name" value="Molybdopterin"/>
    <property type="match status" value="1"/>
</dbReference>
<evidence type="ECO:0000256" key="7">
    <source>
        <dbReference type="ARBA" id="ARBA00023002"/>
    </source>
</evidence>
<feature type="domain" description="Molybdopterin oxidoreductase" evidence="10">
    <location>
        <begin position="112"/>
        <end position="492"/>
    </location>
</feature>
<sequence>MAEKTKLVKKARVGAAGGWGSVRGIVEVYGAEHPVPGVYRTLFQLNKPGGTMCTSCAWGKPAKPGLFEVCENGAKATIWDLTSDRCTPEFFAEHSLADLRSWSDHDLEMQGRLTEPLRYDAGSDRYVRCGWDEAFAGIGAALRRLEPQSVVFYASGRASLETSYLYALFARLYGHNNLPDSSNMCHETTSVSLKEHIGTPVGTCVLDDFEHCDAIFYFGQNPATNSGRFLHPLQKAVRRGCRLIVFNPVIEKGLLEFIDPQNPVEMLTGTGTRLAHQYLQVKAGGDIAAIIGVCKHLLERDEAALQQGKPGILDRAFLEEHCHRSEAFLAQVRATAWEDIEAHSGLSRDDLSQAATVYAEAERVIGVYGMGLTQHVHGSQAIGTLLNLLFLRGNIGRPGAGICPVRGHSNVQGQRTVGISEKPELVPLERLAELFDFEPPREHGLATVDACEAIRAGTVKAFVALGGNFLRAIPEQEAMEQAWVKQELTVSIATKLNRSHLFPGKEAWLLPCLVRSEIDVQASGPQVVTIEDSFSHIHVSSGRHPPASPHLRSELAIVAGMAKATLTPNPRCDWDAWVADYGKVRDLIAATYPEFHDFNARLQTPGGFYRGNPARERRWQTASGKAEFTLPSVLSSLGIGDAPGRYHLITMRSNDQFNTTIYGYSDRLRGLEGSRMVLLMNADDMTAAGLYEGQEVSLVSDAGDETARQVDGLRVTTFALPCGCVGGYYPELNPLIPLWYHDELSKTPAAKGVPVRIQIGGVHGNGRAAAR</sequence>
<dbReference type="NCBIfam" id="TIGR01701">
    <property type="entry name" value="Fdhalpha-like"/>
    <property type="match status" value="1"/>
</dbReference>
<keyword evidence="5" id="KW-0500">Molybdenum</keyword>
<dbReference type="InterPro" id="IPR037951">
    <property type="entry name" value="MopB_CT_YdeP"/>
</dbReference>
<reference evidence="12 13" key="1">
    <citation type="journal article" date="2009" name="J. Bacteriol.">
        <title>Draft genome sequence of the extremely acidophilic bacterium Acidithiobacillus caldus ATCC 51756 reveals metabolic versatility in the genus Acidithiobacillus.</title>
        <authorList>
            <person name="Valdes J."/>
            <person name="Quatrini R."/>
            <person name="Hallberg K."/>
            <person name="Dopson M."/>
            <person name="Valenzuela P.D."/>
            <person name="Holmes D.S."/>
        </authorList>
    </citation>
    <scope>NUCLEOTIDE SEQUENCE [LARGE SCALE GENOMIC DNA]</scope>
    <source>
        <strain evidence="13">ATCC 51756 / DSM 8584 / KU</strain>
    </source>
</reference>
<evidence type="ECO:0000256" key="9">
    <source>
        <dbReference type="ARBA" id="ARBA00023014"/>
    </source>
</evidence>
<dbReference type="Pfam" id="PF01568">
    <property type="entry name" value="Molydop_binding"/>
    <property type="match status" value="1"/>
</dbReference>
<dbReference type="Gene3D" id="3.40.228.10">
    <property type="entry name" value="Dimethylsulfoxide Reductase, domain 2"/>
    <property type="match status" value="1"/>
</dbReference>
<evidence type="ECO:0000256" key="2">
    <source>
        <dbReference type="ARBA" id="ARBA00001966"/>
    </source>
</evidence>
<dbReference type="KEGG" id="acz:Acaty_c1399"/>
<evidence type="ECO:0000313" key="12">
    <source>
        <dbReference type="EMBL" id="AIA55265.1"/>
    </source>
</evidence>
<dbReference type="RefSeq" id="WP_004872210.1">
    <property type="nucleotide sequence ID" value="NZ_CP005986.1"/>
</dbReference>
<dbReference type="InterPro" id="IPR010046">
    <property type="entry name" value="Mopterin_OxRdtse_a_bac"/>
</dbReference>
<evidence type="ECO:0000259" key="11">
    <source>
        <dbReference type="Pfam" id="PF01568"/>
    </source>
</evidence>
<keyword evidence="4" id="KW-0004">4Fe-4S</keyword>
<dbReference type="SUPFAM" id="SSF53706">
    <property type="entry name" value="Formate dehydrogenase/DMSO reductase, domains 1-3"/>
    <property type="match status" value="1"/>
</dbReference>